<organism evidence="2 3">
    <name type="scientific">Glarea lozoyensis (strain ATCC 74030 / MF5533)</name>
    <dbReference type="NCBI Taxonomy" id="1104152"/>
    <lineage>
        <taxon>Eukaryota</taxon>
        <taxon>Fungi</taxon>
        <taxon>Dikarya</taxon>
        <taxon>Ascomycota</taxon>
        <taxon>Pezizomycotina</taxon>
        <taxon>Leotiomycetes</taxon>
        <taxon>Helotiales</taxon>
        <taxon>Helotiaceae</taxon>
        <taxon>Glarea</taxon>
    </lineage>
</organism>
<evidence type="ECO:0000313" key="2">
    <source>
        <dbReference type="EMBL" id="EHK98270.1"/>
    </source>
</evidence>
<gene>
    <name evidence="2" type="ORF">M7I_5922</name>
</gene>
<feature type="compositionally biased region" description="Basic and acidic residues" evidence="1">
    <location>
        <begin position="1"/>
        <end position="15"/>
    </location>
</feature>
<dbReference type="AlphaFoldDB" id="H0ET67"/>
<accession>H0ET67</accession>
<sequence length="81" mass="9040">MKPHGSDPPRKRFDIDGPGGERIITTSLSRTAFFGHTQKNAHTTYTAPINGFVAGIYGTWGYFHGANHMPDVHAKYHQPQF</sequence>
<name>H0ET67_GLAL7</name>
<dbReference type="InParanoid" id="H0ET67"/>
<evidence type="ECO:0000313" key="3">
    <source>
        <dbReference type="Proteomes" id="UP000005446"/>
    </source>
</evidence>
<evidence type="ECO:0000256" key="1">
    <source>
        <dbReference type="SAM" id="MobiDB-lite"/>
    </source>
</evidence>
<protein>
    <submittedName>
        <fullName evidence="2">Uncharacterized protein</fullName>
    </submittedName>
</protein>
<comment type="caution">
    <text evidence="2">The sequence shown here is derived from an EMBL/GenBank/DDBJ whole genome shotgun (WGS) entry which is preliminary data.</text>
</comment>
<dbReference type="Proteomes" id="UP000005446">
    <property type="component" value="Unassembled WGS sequence"/>
</dbReference>
<dbReference type="OrthoDB" id="9984533at2759"/>
<feature type="region of interest" description="Disordered" evidence="1">
    <location>
        <begin position="1"/>
        <end position="20"/>
    </location>
</feature>
<dbReference type="EMBL" id="AGUE01000159">
    <property type="protein sequence ID" value="EHK98270.1"/>
    <property type="molecule type" value="Genomic_DNA"/>
</dbReference>
<dbReference type="HOGENOM" id="CLU_2574101_0_0_1"/>
<proteinExistence type="predicted"/>
<reference evidence="2 3" key="1">
    <citation type="journal article" date="2012" name="Eukaryot. Cell">
        <title>Genome sequence of the fungus Glarea lozoyensis: the first genome sequence of a species from the Helotiaceae family.</title>
        <authorList>
            <person name="Youssar L."/>
            <person name="Gruening B.A."/>
            <person name="Erxleben A."/>
            <person name="Guenther S."/>
            <person name="Huettel W."/>
        </authorList>
    </citation>
    <scope>NUCLEOTIDE SEQUENCE [LARGE SCALE GENOMIC DNA]</scope>
    <source>
        <strain evidence="3">ATCC 74030 / MF5533</strain>
    </source>
</reference>
<keyword evidence="3" id="KW-1185">Reference proteome</keyword>